<feature type="domain" description="ChsH2 C-terminal OB-fold" evidence="1">
    <location>
        <begin position="52"/>
        <end position="115"/>
    </location>
</feature>
<proteinExistence type="predicted"/>
<evidence type="ECO:0000259" key="1">
    <source>
        <dbReference type="Pfam" id="PF01796"/>
    </source>
</evidence>
<dbReference type="RefSeq" id="WP_216359576.1">
    <property type="nucleotide sequence ID" value="NZ_JACHXB010000001.1"/>
</dbReference>
<gene>
    <name evidence="2" type="ORF">SAMN06893097_101422</name>
</gene>
<name>A0A285E6I1_9ACTN</name>
<dbReference type="SUPFAM" id="SSF50249">
    <property type="entry name" value="Nucleic acid-binding proteins"/>
    <property type="match status" value="1"/>
</dbReference>
<sequence length="148" mass="15887">MNVQPVARDTATAAFFAGTARGVFLLRRSARSGEIVPPSAVQDSVGNTDLDWVEASGRGRVVSWAFVPQRAADSDTPLELTIGVVELDEGPWWWTQLIDVDRDNIVEGLRVRAVFTKSGPAETDEYVPVFAPDEPLSAAASNTVSVAS</sequence>
<reference evidence="2 3" key="1">
    <citation type="submission" date="2017-09" db="EMBL/GenBank/DDBJ databases">
        <authorList>
            <person name="Ehlers B."/>
            <person name="Leendertz F.H."/>
        </authorList>
    </citation>
    <scope>NUCLEOTIDE SEQUENCE [LARGE SCALE GENOMIC DNA]</scope>
    <source>
        <strain evidence="2 3">DSM 46844</strain>
    </source>
</reference>
<protein>
    <recommendedName>
        <fullName evidence="1">ChsH2 C-terminal OB-fold domain-containing protein</fullName>
    </recommendedName>
</protein>
<keyword evidence="3" id="KW-1185">Reference proteome</keyword>
<evidence type="ECO:0000313" key="2">
    <source>
        <dbReference type="EMBL" id="SNX94625.1"/>
    </source>
</evidence>
<dbReference type="EMBL" id="OBDO01000001">
    <property type="protein sequence ID" value="SNX94625.1"/>
    <property type="molecule type" value="Genomic_DNA"/>
</dbReference>
<dbReference type="PANTHER" id="PTHR34075:SF5">
    <property type="entry name" value="BLR3430 PROTEIN"/>
    <property type="match status" value="1"/>
</dbReference>
<dbReference type="Pfam" id="PF01796">
    <property type="entry name" value="OB_ChsH2_C"/>
    <property type="match status" value="1"/>
</dbReference>
<dbReference type="InterPro" id="IPR002878">
    <property type="entry name" value="ChsH2_C"/>
</dbReference>
<dbReference type="InterPro" id="IPR012340">
    <property type="entry name" value="NA-bd_OB-fold"/>
</dbReference>
<evidence type="ECO:0000313" key="3">
    <source>
        <dbReference type="Proteomes" id="UP000219514"/>
    </source>
</evidence>
<dbReference type="PANTHER" id="PTHR34075">
    <property type="entry name" value="BLR3430 PROTEIN"/>
    <property type="match status" value="1"/>
</dbReference>
<dbReference type="InterPro" id="IPR052513">
    <property type="entry name" value="Thioester_dehydratase-like"/>
</dbReference>
<dbReference type="Proteomes" id="UP000219514">
    <property type="component" value="Unassembled WGS sequence"/>
</dbReference>
<accession>A0A285E6I1</accession>
<organism evidence="2 3">
    <name type="scientific">Geodermatophilus sabuli</name>
    <dbReference type="NCBI Taxonomy" id="1564158"/>
    <lineage>
        <taxon>Bacteria</taxon>
        <taxon>Bacillati</taxon>
        <taxon>Actinomycetota</taxon>
        <taxon>Actinomycetes</taxon>
        <taxon>Geodermatophilales</taxon>
        <taxon>Geodermatophilaceae</taxon>
        <taxon>Geodermatophilus</taxon>
    </lineage>
</organism>
<dbReference type="AlphaFoldDB" id="A0A285E6I1"/>